<proteinExistence type="predicted"/>
<dbReference type="Proteomes" id="UP000305401">
    <property type="component" value="Unassembled WGS sequence"/>
</dbReference>
<evidence type="ECO:0000313" key="1">
    <source>
        <dbReference type="EMBL" id="THG39518.1"/>
    </source>
</evidence>
<keyword evidence="2" id="KW-1185">Reference proteome</keyword>
<dbReference type="EMBL" id="SSTG01000249">
    <property type="protein sequence ID" value="THG39518.1"/>
    <property type="molecule type" value="Genomic_DNA"/>
</dbReference>
<reference evidence="1" key="1">
    <citation type="submission" date="2019-04" db="EMBL/GenBank/DDBJ databases">
        <title>Microbes associate with the intestines of laboratory mice.</title>
        <authorList>
            <person name="Navarre W."/>
            <person name="Wong E."/>
            <person name="Huang K.C."/>
            <person name="Tropini C."/>
            <person name="Ng K."/>
            <person name="Yu B."/>
        </authorList>
    </citation>
    <scope>NUCLEOTIDE SEQUENCE</scope>
    <source>
        <strain evidence="1">NM86_A22</strain>
    </source>
</reference>
<accession>A0AC61S2I5</accession>
<protein>
    <submittedName>
        <fullName evidence="1">Crp/Fnr family transcriptional regulator</fullName>
    </submittedName>
</protein>
<sequence>MARFNNFYESINSSILRDYCLEYGNVNAYDKGAYFLHEGDVGKLLGFVSEGYFKYTAIDSKGVESVVGFVFEGECVVDFASSVAFRRKSNVSIVAGCQASVFEVPVVEFRDFVMKEHPSFINDTSAVLFAEGYKRYLDIYRKTPTERYIDLINEHPDIVNTVTFRDLASYLMITPVYLSKIRKKLADRRLYDI</sequence>
<name>A0AC61S2I5_9BACT</name>
<comment type="caution">
    <text evidence="1">The sequence shown here is derived from an EMBL/GenBank/DDBJ whole genome shotgun (WGS) entry which is preliminary data.</text>
</comment>
<gene>
    <name evidence="1" type="ORF">E5990_11135</name>
</gene>
<evidence type="ECO:0000313" key="2">
    <source>
        <dbReference type="Proteomes" id="UP000305401"/>
    </source>
</evidence>
<organism evidence="1 2">
    <name type="scientific">Muribaculum caecicola</name>
    <dbReference type="NCBI Taxonomy" id="3038144"/>
    <lineage>
        <taxon>Bacteria</taxon>
        <taxon>Pseudomonadati</taxon>
        <taxon>Bacteroidota</taxon>
        <taxon>Bacteroidia</taxon>
        <taxon>Bacteroidales</taxon>
        <taxon>Muribaculaceae</taxon>
        <taxon>Muribaculum</taxon>
    </lineage>
</organism>